<evidence type="ECO:0000313" key="2">
    <source>
        <dbReference type="Proteomes" id="UP000054226"/>
    </source>
</evidence>
<accession>M2ZEY7</accession>
<evidence type="ECO:0000313" key="1">
    <source>
        <dbReference type="EMBL" id="EME65862.1"/>
    </source>
</evidence>
<dbReference type="RefSeq" id="WP_007027956.1">
    <property type="nucleotide sequence ID" value="NZ_AOHO01000006.1"/>
</dbReference>
<sequence length="79" mass="7731">MGAVTAIRTAAGAPDGAAAIAAWAAHLPTVRGRSGYLTAPNTIKAYLSATAAVVDPANSIAVLDTEPGATALQATVTAR</sequence>
<proteinExistence type="predicted"/>
<dbReference type="AlphaFoldDB" id="M2ZEY7"/>
<keyword evidence="2" id="KW-1185">Reference proteome</keyword>
<gene>
    <name evidence="1" type="ORF">H074_00025</name>
</gene>
<comment type="caution">
    <text evidence="1">The sequence shown here is derived from an EMBL/GenBank/DDBJ whole genome shotgun (WGS) entry which is preliminary data.</text>
</comment>
<reference evidence="1 2" key="1">
    <citation type="journal article" date="2013" name="Genome Announc.">
        <title>Draft Genome Sequence of Amycolatopsis decaplanina Strain DSM 44594T.</title>
        <authorList>
            <person name="Kaur N."/>
            <person name="Kumar S."/>
            <person name="Bala M."/>
            <person name="Raghava G.P."/>
            <person name="Mayilraj S."/>
        </authorList>
    </citation>
    <scope>NUCLEOTIDE SEQUENCE [LARGE SCALE GENOMIC DNA]</scope>
    <source>
        <strain evidence="1 2">DSM 44594</strain>
    </source>
</reference>
<dbReference type="EMBL" id="AOHO01000006">
    <property type="protein sequence ID" value="EME65862.1"/>
    <property type="molecule type" value="Genomic_DNA"/>
</dbReference>
<protein>
    <submittedName>
        <fullName evidence="1">Uncharacterized protein</fullName>
    </submittedName>
</protein>
<feature type="non-terminal residue" evidence="1">
    <location>
        <position position="79"/>
    </location>
</feature>
<organism evidence="1 2">
    <name type="scientific">Amycolatopsis decaplanina DSM 44594</name>
    <dbReference type="NCBI Taxonomy" id="1284240"/>
    <lineage>
        <taxon>Bacteria</taxon>
        <taxon>Bacillati</taxon>
        <taxon>Actinomycetota</taxon>
        <taxon>Actinomycetes</taxon>
        <taxon>Pseudonocardiales</taxon>
        <taxon>Pseudonocardiaceae</taxon>
        <taxon>Amycolatopsis</taxon>
    </lineage>
</organism>
<name>M2ZEY7_9PSEU</name>
<dbReference type="Proteomes" id="UP000054226">
    <property type="component" value="Unassembled WGS sequence"/>
</dbReference>